<reference evidence="1 2" key="1">
    <citation type="submission" date="2015-07" db="EMBL/GenBank/DDBJ databases">
        <title>Genome sequencing of Kibdelosporangium phytohabitans.</title>
        <authorList>
            <person name="Qin S."/>
            <person name="Xing K."/>
        </authorList>
    </citation>
    <scope>NUCLEOTIDE SEQUENCE [LARGE SCALE GENOMIC DNA]</scope>
    <source>
        <strain evidence="1 2">KLBMP1111</strain>
    </source>
</reference>
<accession>A0A0N9I0N0</accession>
<evidence type="ECO:0008006" key="3">
    <source>
        <dbReference type="Google" id="ProtNLM"/>
    </source>
</evidence>
<protein>
    <recommendedName>
        <fullName evidence="3">DUF4262 domain-containing protein</fullName>
    </recommendedName>
</protein>
<gene>
    <name evidence="1" type="ORF">AOZ06_37055</name>
</gene>
<dbReference type="Proteomes" id="UP000063699">
    <property type="component" value="Chromosome"/>
</dbReference>
<name>A0A0N9I0N0_9PSEU</name>
<dbReference type="STRING" id="860235.AOZ06_37055"/>
<evidence type="ECO:0000313" key="2">
    <source>
        <dbReference type="Proteomes" id="UP000063699"/>
    </source>
</evidence>
<sequence length="176" mass="19700">MSRHNGRVPEPLNPEEQRFRDWLLHETEVNGCAVIEVPPDEEGAGYTFSVGAWRRYGVAEAVVLGLPEGMGPVLINAYLDRARSGERFLPGHVYDEFFDGVPVTVERVNKGHYLEYFGSAFVLYRKGDFPALQLLIPTAEGQWPWSADAPMGFSDWQHVLTESGRPESWVPGLNGP</sequence>
<keyword evidence="2" id="KW-1185">Reference proteome</keyword>
<organism evidence="1 2">
    <name type="scientific">Kibdelosporangium phytohabitans</name>
    <dbReference type="NCBI Taxonomy" id="860235"/>
    <lineage>
        <taxon>Bacteria</taxon>
        <taxon>Bacillati</taxon>
        <taxon>Actinomycetota</taxon>
        <taxon>Actinomycetes</taxon>
        <taxon>Pseudonocardiales</taxon>
        <taxon>Pseudonocardiaceae</taxon>
        <taxon>Kibdelosporangium</taxon>
    </lineage>
</organism>
<evidence type="ECO:0000313" key="1">
    <source>
        <dbReference type="EMBL" id="ALG11738.1"/>
    </source>
</evidence>
<dbReference type="KEGG" id="kphy:AOZ06_37055"/>
<dbReference type="InterPro" id="IPR025358">
    <property type="entry name" value="DUF4262"/>
</dbReference>
<proteinExistence type="predicted"/>
<dbReference type="EMBL" id="CP012752">
    <property type="protein sequence ID" value="ALG11738.1"/>
    <property type="molecule type" value="Genomic_DNA"/>
</dbReference>
<dbReference type="Pfam" id="PF14081">
    <property type="entry name" value="DUF4262"/>
    <property type="match status" value="1"/>
</dbReference>
<dbReference type="AlphaFoldDB" id="A0A0N9I0N0"/>